<dbReference type="EMBL" id="CP044496">
    <property type="protein sequence ID" value="QFG51904.1"/>
    <property type="molecule type" value="Genomic_DNA"/>
</dbReference>
<feature type="domain" description="Beta-lactamase-related" evidence="2">
    <location>
        <begin position="447"/>
        <end position="705"/>
    </location>
</feature>
<dbReference type="InterPro" id="IPR006998">
    <property type="entry name" value="DltD"/>
</dbReference>
<keyword evidence="1" id="KW-0812">Transmembrane</keyword>
<proteinExistence type="predicted"/>
<reference evidence="3 4" key="1">
    <citation type="submission" date="2019-09" db="EMBL/GenBank/DDBJ databases">
        <title>Genome sequencing of Lactobacillus acetotolerans.</title>
        <authorList>
            <person name="Kim K."/>
        </authorList>
    </citation>
    <scope>NUCLEOTIDE SEQUENCE [LARGE SCALE GENOMIC DNA]</scope>
    <source>
        <strain evidence="3 4">LA749</strain>
    </source>
</reference>
<dbReference type="InterPro" id="IPR012338">
    <property type="entry name" value="Beta-lactam/transpept-like"/>
</dbReference>
<evidence type="ECO:0000259" key="2">
    <source>
        <dbReference type="Pfam" id="PF00144"/>
    </source>
</evidence>
<evidence type="ECO:0000313" key="3">
    <source>
        <dbReference type="EMBL" id="QFG51904.1"/>
    </source>
</evidence>
<evidence type="ECO:0000313" key="4">
    <source>
        <dbReference type="Proteomes" id="UP000325393"/>
    </source>
</evidence>
<dbReference type="Gene3D" id="3.40.710.10">
    <property type="entry name" value="DD-peptidase/beta-lactamase superfamily"/>
    <property type="match status" value="1"/>
</dbReference>
<dbReference type="PANTHER" id="PTHR40039">
    <property type="entry name" value="PROTEIN DLTD"/>
    <property type="match status" value="1"/>
</dbReference>
<dbReference type="SUPFAM" id="SSF56601">
    <property type="entry name" value="beta-lactamase/transpeptidase-like"/>
    <property type="match status" value="1"/>
</dbReference>
<dbReference type="Pfam" id="PF04914">
    <property type="entry name" value="DltD"/>
    <property type="match status" value="1"/>
</dbReference>
<accession>A0A5P5ZKC3</accession>
<sequence>MSNKRRLWQIFGPVLCAFILLLVVFLLPWERTFSKESLYEAAASQTTTVFKGSKMKQEAYDDGYVPFYGSSELSRMDPLHPSVLAEKYHRSYRPFLLGGPGSQSLAQYLGMQGTAKQLKDKKAVVIISPQWFTKKGQDPNAFTMYYSPLQACNFLLSAKNNKTDRYAAERFLEMPEVKGEIKSGMRSVAKGEKLTSTQKFILENRRRMLNNEDKFFSTFQLRNRVEKIHKKTKLLPNTYSVAALDKVADQQAAEHTNSNDFGIDNNFFRLRLPKKTLKRLKGSQRNFDYTKSVEYSDFQLMLEQFAKQHTNVLFIIPAINEKWSDYTGLSQPMYQRSVSKIKYQLTSQGFDNITDLSRQGNRKYFMEDTIHLGWRGWVAVDRAVKPFMKKANKPYNYSMHNYFYSKKWQIKPYASPTGVTDQNKTNKKDKFKSKVVRQAVNGLGIKGSVLVINNGKTLLDYATDNTTDTSYLINSVQKSMTAAMVMREIQDGKLSMDDRLAKFYPTVPGAKKVKIKDLLKMTSGLSLEPGKKLGTKHFVSDEDNIKHDIKKTVFDSDMVGKWNYSSLNYVYLCGIISQLENKSYEQLFKSTFVKPLKLKHTAFLWSSPGKLVASGLVPGHDFKHGRYTTVKYRSSVREAHNELGAGSVVMSNHDLAKVLQYILAGSLLTKESRKILYKAGPPSYYNGGLYNKARYKTANGAGQGYFTFMRSTKDARDMIIIQNNHSDGKKFIPTKVKIDKIMSKLISMK</sequence>
<dbReference type="InterPro" id="IPR001466">
    <property type="entry name" value="Beta-lactam-related"/>
</dbReference>
<protein>
    <submittedName>
        <fullName evidence="3">D-alanyl-lipoteichoic acid biosynthesis protein DltD</fullName>
    </submittedName>
</protein>
<evidence type="ECO:0000256" key="1">
    <source>
        <dbReference type="SAM" id="Phobius"/>
    </source>
</evidence>
<dbReference type="Pfam" id="PF00144">
    <property type="entry name" value="Beta-lactamase"/>
    <property type="match status" value="1"/>
</dbReference>
<dbReference type="AlphaFoldDB" id="A0A5P5ZKC3"/>
<gene>
    <name evidence="3" type="primary">dltD</name>
    <name evidence="3" type="ORF">LA749_07940</name>
</gene>
<dbReference type="Proteomes" id="UP000325393">
    <property type="component" value="Chromosome"/>
</dbReference>
<feature type="transmembrane region" description="Helical" evidence="1">
    <location>
        <begin position="7"/>
        <end position="29"/>
    </location>
</feature>
<dbReference type="PANTHER" id="PTHR40039:SF1">
    <property type="entry name" value="PROTEIN DLTD"/>
    <property type="match status" value="1"/>
</dbReference>
<dbReference type="InterPro" id="IPR023896">
    <property type="entry name" value="LTA_DltD"/>
</dbReference>
<name>A0A5P5ZKC3_9LACO</name>
<organism evidence="3 4">
    <name type="scientific">Lactobacillus acetotolerans</name>
    <dbReference type="NCBI Taxonomy" id="1600"/>
    <lineage>
        <taxon>Bacteria</taxon>
        <taxon>Bacillati</taxon>
        <taxon>Bacillota</taxon>
        <taxon>Bacilli</taxon>
        <taxon>Lactobacillales</taxon>
        <taxon>Lactobacillaceae</taxon>
        <taxon>Lactobacillus</taxon>
    </lineage>
</organism>
<keyword evidence="1" id="KW-0472">Membrane</keyword>
<keyword evidence="1" id="KW-1133">Transmembrane helix</keyword>
<dbReference type="NCBIfam" id="TIGR04092">
    <property type="entry name" value="LTA_DltD"/>
    <property type="match status" value="1"/>
</dbReference>